<proteinExistence type="predicted"/>
<gene>
    <name evidence="2" type="ORF">SNE25_00720</name>
</gene>
<dbReference type="EMBL" id="CP139558">
    <property type="protein sequence ID" value="WPU94046.1"/>
    <property type="molecule type" value="Genomic_DNA"/>
</dbReference>
<feature type="signal peptide" evidence="1">
    <location>
        <begin position="1"/>
        <end position="22"/>
    </location>
</feature>
<organism evidence="2 3">
    <name type="scientific">Mucilaginibacter sabulilitoris</name>
    <dbReference type="NCBI Taxonomy" id="1173583"/>
    <lineage>
        <taxon>Bacteria</taxon>
        <taxon>Pseudomonadati</taxon>
        <taxon>Bacteroidota</taxon>
        <taxon>Sphingobacteriia</taxon>
        <taxon>Sphingobacteriales</taxon>
        <taxon>Sphingobacteriaceae</taxon>
        <taxon>Mucilaginibacter</taxon>
    </lineage>
</organism>
<feature type="chain" id="PRO_5045938071" description="DUF4369 domain-containing protein" evidence="1">
    <location>
        <begin position="23"/>
        <end position="227"/>
    </location>
</feature>
<evidence type="ECO:0000313" key="2">
    <source>
        <dbReference type="EMBL" id="WPU94046.1"/>
    </source>
</evidence>
<protein>
    <recommendedName>
        <fullName evidence="4">DUF4369 domain-containing protein</fullName>
    </recommendedName>
</protein>
<evidence type="ECO:0000256" key="1">
    <source>
        <dbReference type="SAM" id="SignalP"/>
    </source>
</evidence>
<evidence type="ECO:0000313" key="3">
    <source>
        <dbReference type="Proteomes" id="UP001324380"/>
    </source>
</evidence>
<name>A0ABZ0TLK4_9SPHI</name>
<keyword evidence="1" id="KW-0732">Signal</keyword>
<dbReference type="Proteomes" id="UP001324380">
    <property type="component" value="Chromosome"/>
</dbReference>
<accession>A0ABZ0TLK4</accession>
<sequence length="227" mass="25626">MMNKYIFCLLAIIVPATFKVSAQVKFLNDVQGKPYMEQSYTMVEGSAYLIPNWAEGKVDFVNGKTTTLPIKYDLIKDELLFHSKTDSVAFAFVDQVKGFSFTSSVIEESNILMPVFNSGYPAVDGQTPASFYQVIADGKVKLLKHYKKIIRTEKAFNSATSTRSFVLSDVYYLFIDNQITRIKPGQKTILAALGDKADQLKRYMQSNKIDYKNDAALANLFSYYNSL</sequence>
<reference evidence="2 3" key="1">
    <citation type="submission" date="2023-11" db="EMBL/GenBank/DDBJ databases">
        <title>Analysis of the Genomes of Mucilaginibacter gossypii cycad 4 and M. sabulilitoris SNA2: microbes with the potential for plant growth promotion.</title>
        <authorList>
            <person name="Hirsch A.M."/>
            <person name="Humm E."/>
            <person name="Rubbi M."/>
            <person name="Del Vecchio G."/>
            <person name="Ha S.M."/>
            <person name="Pellegrini M."/>
            <person name="Gunsalus R.P."/>
        </authorList>
    </citation>
    <scope>NUCLEOTIDE SEQUENCE [LARGE SCALE GENOMIC DNA]</scope>
    <source>
        <strain evidence="2 3">SNA2</strain>
    </source>
</reference>
<dbReference type="RefSeq" id="WP_321563172.1">
    <property type="nucleotide sequence ID" value="NZ_CP139558.1"/>
</dbReference>
<evidence type="ECO:0008006" key="4">
    <source>
        <dbReference type="Google" id="ProtNLM"/>
    </source>
</evidence>
<keyword evidence="3" id="KW-1185">Reference proteome</keyword>